<evidence type="ECO:0000313" key="1">
    <source>
        <dbReference type="EMBL" id="KAF2258833.1"/>
    </source>
</evidence>
<dbReference type="Proteomes" id="UP000800093">
    <property type="component" value="Unassembled WGS sequence"/>
</dbReference>
<name>A0A9P4JYB8_9PLEO</name>
<comment type="caution">
    <text evidence="1">The sequence shown here is derived from an EMBL/GenBank/DDBJ whole genome shotgun (WGS) entry which is preliminary data.</text>
</comment>
<keyword evidence="2" id="KW-1185">Reference proteome</keyword>
<gene>
    <name evidence="1" type="ORF">CC78DRAFT_548809</name>
</gene>
<dbReference type="EMBL" id="ML986735">
    <property type="protein sequence ID" value="KAF2258833.1"/>
    <property type="molecule type" value="Genomic_DNA"/>
</dbReference>
<organism evidence="1 2">
    <name type="scientific">Lojkania enalia</name>
    <dbReference type="NCBI Taxonomy" id="147567"/>
    <lineage>
        <taxon>Eukaryota</taxon>
        <taxon>Fungi</taxon>
        <taxon>Dikarya</taxon>
        <taxon>Ascomycota</taxon>
        <taxon>Pezizomycotina</taxon>
        <taxon>Dothideomycetes</taxon>
        <taxon>Pleosporomycetidae</taxon>
        <taxon>Pleosporales</taxon>
        <taxon>Pleosporales incertae sedis</taxon>
        <taxon>Lojkania</taxon>
    </lineage>
</organism>
<accession>A0A9P4JYB8</accession>
<evidence type="ECO:0000313" key="2">
    <source>
        <dbReference type="Proteomes" id="UP000800093"/>
    </source>
</evidence>
<evidence type="ECO:0008006" key="3">
    <source>
        <dbReference type="Google" id="ProtNLM"/>
    </source>
</evidence>
<proteinExistence type="predicted"/>
<protein>
    <recommendedName>
        <fullName evidence="3">Transposase</fullName>
    </recommendedName>
</protein>
<sequence>MARASTPKLRGASRVTFLPQNHLFVVATCLRNVKENHLKTPPPVVAPNGKEDHEQLETPQRSAVLAVLWFAQKTDTACSYQDIEEIFGIDKSACSRLVKSNRARRLQNSDEPDSRGALRELTNAIASYIDQCPFEEKGDPWGDLAERAGVVSPEGKDHWARQTIQKRMTEVSGIKTHTAAVKVDHPPRIRQERVQWCVIQLELRPHGIQTLDLAEDCVLIRRGHILLASA</sequence>
<dbReference type="AlphaFoldDB" id="A0A9P4JYB8"/>
<dbReference type="OrthoDB" id="3694381at2759"/>
<reference evidence="2" key="1">
    <citation type="journal article" date="2020" name="Stud. Mycol.">
        <title>101 Dothideomycetes genomes: A test case for predicting lifestyles and emergence of pathogens.</title>
        <authorList>
            <person name="Haridas S."/>
            <person name="Albert R."/>
            <person name="Binder M."/>
            <person name="Bloem J."/>
            <person name="LaButti K."/>
            <person name="Salamov A."/>
            <person name="Andreopoulos B."/>
            <person name="Baker S."/>
            <person name="Barry K."/>
            <person name="Bills G."/>
            <person name="Bluhm B."/>
            <person name="Cannon C."/>
            <person name="Castanera R."/>
            <person name="Culley D."/>
            <person name="Daum C."/>
            <person name="Ezra D."/>
            <person name="Gonzalez J."/>
            <person name="Henrissat B."/>
            <person name="Kuo A."/>
            <person name="Liang C."/>
            <person name="Lipzen A."/>
            <person name="Lutzoni F."/>
            <person name="Magnuson J."/>
            <person name="Mondo S."/>
            <person name="Nolan M."/>
            <person name="Ohm R."/>
            <person name="Pangilinan J."/>
            <person name="Park H.-J."/>
            <person name="Ramirez L."/>
            <person name="Alfaro M."/>
            <person name="Sun H."/>
            <person name="Tritt A."/>
            <person name="Yoshinaga Y."/>
            <person name="Zwiers L.-H."/>
            <person name="Turgeon B."/>
            <person name="Goodwin S."/>
            <person name="Spatafora J."/>
            <person name="Crous P."/>
            <person name="Grigoriev I."/>
        </authorList>
    </citation>
    <scope>NUCLEOTIDE SEQUENCE [LARGE SCALE GENOMIC DNA]</scope>
    <source>
        <strain evidence="2">CBS 304.66</strain>
    </source>
</reference>